<name>A0A1N6IM56_9RHOB</name>
<organism evidence="2 3">
    <name type="scientific">Vannielia litorea</name>
    <dbReference type="NCBI Taxonomy" id="1217970"/>
    <lineage>
        <taxon>Bacteria</taxon>
        <taxon>Pseudomonadati</taxon>
        <taxon>Pseudomonadota</taxon>
        <taxon>Alphaproteobacteria</taxon>
        <taxon>Rhodobacterales</taxon>
        <taxon>Paracoccaceae</taxon>
        <taxon>Vannielia</taxon>
    </lineage>
</organism>
<evidence type="ECO:0000313" key="2">
    <source>
        <dbReference type="EMBL" id="SIO33086.1"/>
    </source>
</evidence>
<keyword evidence="3" id="KW-1185">Reference proteome</keyword>
<dbReference type="RefSeq" id="WP_074258196.1">
    <property type="nucleotide sequence ID" value="NZ_FSRL01000002.1"/>
</dbReference>
<dbReference type="InterPro" id="IPR047730">
    <property type="entry name" value="ABZJ_00895-like"/>
</dbReference>
<dbReference type="EMBL" id="FSRL01000002">
    <property type="protein sequence ID" value="SIO33086.1"/>
    <property type="molecule type" value="Genomic_DNA"/>
</dbReference>
<reference evidence="3" key="1">
    <citation type="submission" date="2016-11" db="EMBL/GenBank/DDBJ databases">
        <authorList>
            <person name="Varghese N."/>
            <person name="Submissions S."/>
        </authorList>
    </citation>
    <scope>NUCLEOTIDE SEQUENCE [LARGE SCALE GENOMIC DNA]</scope>
    <source>
        <strain evidence="3">DSM 29440</strain>
    </source>
</reference>
<evidence type="ECO:0000256" key="1">
    <source>
        <dbReference type="SAM" id="Phobius"/>
    </source>
</evidence>
<feature type="transmembrane region" description="Helical" evidence="1">
    <location>
        <begin position="71"/>
        <end position="92"/>
    </location>
</feature>
<dbReference type="NCBIfam" id="NF038216">
    <property type="entry name" value="ABZJ_00895_fam"/>
    <property type="match status" value="1"/>
</dbReference>
<dbReference type="AlphaFoldDB" id="A0A1N6IM56"/>
<dbReference type="OrthoDB" id="7877149at2"/>
<accession>A0A1N6IM56</accession>
<gene>
    <name evidence="2" type="ORF">SAMN05444002_4063</name>
</gene>
<proteinExistence type="predicted"/>
<feature type="transmembrane region" description="Helical" evidence="1">
    <location>
        <begin position="104"/>
        <end position="124"/>
    </location>
</feature>
<dbReference type="STRING" id="1217970.SAMN05444002_4063"/>
<keyword evidence="1" id="KW-0812">Transmembrane</keyword>
<sequence>MQISYLRYTGVYVATMLALAALNWALATFASYSLPSGLGTILPPMLAAMLEGQFHARATRAPLAPGEAWRAAGVMTGIAAVIAGLMLVIVAAGTPEYAQLPTGLLAGITLALLVATFLVNRLFLGMGARQELRAQARRP</sequence>
<dbReference type="Proteomes" id="UP000184932">
    <property type="component" value="Unassembled WGS sequence"/>
</dbReference>
<evidence type="ECO:0000313" key="3">
    <source>
        <dbReference type="Proteomes" id="UP000184932"/>
    </source>
</evidence>
<protein>
    <submittedName>
        <fullName evidence="2">Uncharacterized protein</fullName>
    </submittedName>
</protein>
<keyword evidence="1" id="KW-0472">Membrane</keyword>
<feature type="transmembrane region" description="Helical" evidence="1">
    <location>
        <begin position="32"/>
        <end position="50"/>
    </location>
</feature>
<keyword evidence="1" id="KW-1133">Transmembrane helix</keyword>
<feature type="transmembrane region" description="Helical" evidence="1">
    <location>
        <begin position="5"/>
        <end position="26"/>
    </location>
</feature>